<dbReference type="Proteomes" id="UP001732700">
    <property type="component" value="Chromosome 1D"/>
</dbReference>
<keyword evidence="2" id="KW-1185">Reference proteome</keyword>
<protein>
    <submittedName>
        <fullName evidence="1">Uncharacterized protein</fullName>
    </submittedName>
</protein>
<sequence>MVCIAVLSKKYGDKRSYCSTGSKDWPSSFLYFIYADIQPPVTTPLFLQVAVGKREYSGNIGQDAFSFPVTSLRDSMVTTLYDADKELVSKTDVNTKAIVELGMMDVVFSLHSGRTIILQLKFLLSDEDRKRVQEMRNSAVKRKQQELLANGYKLHFQDSPSPKEQKEDIPDIPGKEDQLTLPKSISLDDLKERDVLSRVTVDSDLTASKDLLPQSGGSTSMLEGPIDTESKKGLGKSSSAVKKMISAFESSSPQGVPSVPRIKSESSLEGMSVSSETSTSLSIKPPTLGTPLNVSGRTGTGLVADTGSSSRSGKQVMFADKRPATTRLAAVSNTSESRRRSSSRRDITTNTSMGDSDSIRSEKRSAEKHRRRSIGAYSSEQQQQTNRSSAATSSITWIHPHVCITTASRELRNLVDLEHLNSVRNIDLNAREETEKRNSGDDMRDAAVSARQSPVLNRWLINQGVRVVIVIIACGAVFLNNR</sequence>
<organism evidence="1 2">
    <name type="scientific">Avena sativa</name>
    <name type="common">Oat</name>
    <dbReference type="NCBI Taxonomy" id="4498"/>
    <lineage>
        <taxon>Eukaryota</taxon>
        <taxon>Viridiplantae</taxon>
        <taxon>Streptophyta</taxon>
        <taxon>Embryophyta</taxon>
        <taxon>Tracheophyta</taxon>
        <taxon>Spermatophyta</taxon>
        <taxon>Magnoliopsida</taxon>
        <taxon>Liliopsida</taxon>
        <taxon>Poales</taxon>
        <taxon>Poaceae</taxon>
        <taxon>BOP clade</taxon>
        <taxon>Pooideae</taxon>
        <taxon>Poodae</taxon>
        <taxon>Poeae</taxon>
        <taxon>Poeae Chloroplast Group 1 (Aveneae type)</taxon>
        <taxon>Aveninae</taxon>
        <taxon>Avena</taxon>
    </lineage>
</organism>
<reference evidence="1" key="2">
    <citation type="submission" date="2025-09" db="UniProtKB">
        <authorList>
            <consortium name="EnsemblPlants"/>
        </authorList>
    </citation>
    <scope>IDENTIFICATION</scope>
</reference>
<name>A0ACD5TZM1_AVESA</name>
<proteinExistence type="predicted"/>
<evidence type="ECO:0000313" key="1">
    <source>
        <dbReference type="EnsemblPlants" id="AVESA.00010b.r2.1DG0150950.1.CDS"/>
    </source>
</evidence>
<accession>A0ACD5TZM1</accession>
<reference evidence="1" key="1">
    <citation type="submission" date="2021-05" db="EMBL/GenBank/DDBJ databases">
        <authorList>
            <person name="Scholz U."/>
            <person name="Mascher M."/>
            <person name="Fiebig A."/>
        </authorList>
    </citation>
    <scope>NUCLEOTIDE SEQUENCE [LARGE SCALE GENOMIC DNA]</scope>
</reference>
<dbReference type="EnsemblPlants" id="AVESA.00010b.r2.1DG0150950.1">
    <property type="protein sequence ID" value="AVESA.00010b.r2.1DG0150950.1.CDS"/>
    <property type="gene ID" value="AVESA.00010b.r2.1DG0150950"/>
</dbReference>
<evidence type="ECO:0000313" key="2">
    <source>
        <dbReference type="Proteomes" id="UP001732700"/>
    </source>
</evidence>